<dbReference type="AlphaFoldDB" id="A0A0K8U7G0"/>
<evidence type="ECO:0000313" key="1">
    <source>
        <dbReference type="EMBL" id="JAI22597.1"/>
    </source>
</evidence>
<dbReference type="EMBL" id="GDHF01029717">
    <property type="protein sequence ID" value="JAI22597.1"/>
    <property type="molecule type" value="Transcribed_RNA"/>
</dbReference>
<organism evidence="1">
    <name type="scientific">Bactrocera latifrons</name>
    <name type="common">Malaysian fruit fly</name>
    <name type="synonym">Chaetodacus latifrons</name>
    <dbReference type="NCBI Taxonomy" id="174628"/>
    <lineage>
        <taxon>Eukaryota</taxon>
        <taxon>Metazoa</taxon>
        <taxon>Ecdysozoa</taxon>
        <taxon>Arthropoda</taxon>
        <taxon>Hexapoda</taxon>
        <taxon>Insecta</taxon>
        <taxon>Pterygota</taxon>
        <taxon>Neoptera</taxon>
        <taxon>Endopterygota</taxon>
        <taxon>Diptera</taxon>
        <taxon>Brachycera</taxon>
        <taxon>Muscomorpha</taxon>
        <taxon>Tephritoidea</taxon>
        <taxon>Tephritidae</taxon>
        <taxon>Bactrocera</taxon>
        <taxon>Bactrocera</taxon>
    </lineage>
</organism>
<name>A0A0K8U7G0_BACLA</name>
<sequence>MLIVKQNIFQGCRWTRSQRQRQRQILRRVQKKIKTEANEVKRGEDKIYRILTFFCKIIANSRGYDDCDRCQEAPSTNDRTNWHHTLICKSVCMRSKQAHNWRSTIATEPD</sequence>
<reference evidence="1" key="1">
    <citation type="submission" date="2015-06" db="EMBL/GenBank/DDBJ databases">
        <authorList>
            <person name="Hoefler B.C."/>
            <person name="Straight P.D."/>
        </authorList>
    </citation>
    <scope>NUCLEOTIDE SEQUENCE</scope>
</reference>
<dbReference type="EMBL" id="GDHF01018051">
    <property type="protein sequence ID" value="JAI34263.1"/>
    <property type="molecule type" value="Transcribed_RNA"/>
</dbReference>
<evidence type="ECO:0000313" key="2">
    <source>
        <dbReference type="EMBL" id="JAI34263.1"/>
    </source>
</evidence>
<accession>A0A0K8U7G0</accession>
<gene>
    <name evidence="1" type="ORF">c0_g1_i1</name>
    <name evidence="2" type="ORF">c0_g1_i2</name>
</gene>
<proteinExistence type="predicted"/>
<protein>
    <submittedName>
        <fullName evidence="1">Uncharacterized protein</fullName>
    </submittedName>
</protein>